<evidence type="ECO:0000259" key="1">
    <source>
        <dbReference type="Pfam" id="PF05228"/>
    </source>
</evidence>
<sequence>MIGYRYFIELPKLERGISLIAERELETLTFSIQNILNTVSRTTSDYAVWTSTYNFMLDKNQDYID</sequence>
<keyword evidence="3" id="KW-1185">Reference proteome</keyword>
<dbReference type="AlphaFoldDB" id="K6Y0K7"/>
<evidence type="ECO:0000313" key="3">
    <source>
        <dbReference type="Proteomes" id="UP000006327"/>
    </source>
</evidence>
<dbReference type="STRING" id="493475.GARC_0459"/>
<gene>
    <name evidence="2" type="ORF">GARC_0459</name>
</gene>
<dbReference type="InterPro" id="IPR007892">
    <property type="entry name" value="CHASE4"/>
</dbReference>
<comment type="caution">
    <text evidence="2">The sequence shown here is derived from an EMBL/GenBank/DDBJ whole genome shotgun (WGS) entry which is preliminary data.</text>
</comment>
<proteinExistence type="predicted"/>
<protein>
    <recommendedName>
        <fullName evidence="1">CHASE4 domain-containing protein</fullName>
    </recommendedName>
</protein>
<reference evidence="2 3" key="1">
    <citation type="journal article" date="2017" name="Antonie Van Leeuwenhoek">
        <title>Rhizobium rhizosphaerae sp. nov., a novel species isolated from rice rhizosphere.</title>
        <authorList>
            <person name="Zhao J.J."/>
            <person name="Zhang J."/>
            <person name="Zhang R.J."/>
            <person name="Zhang C.W."/>
            <person name="Yin H.Q."/>
            <person name="Zhang X.X."/>
        </authorList>
    </citation>
    <scope>NUCLEOTIDE SEQUENCE [LARGE SCALE GENOMIC DNA]</scope>
    <source>
        <strain evidence="2 3">BSs20135</strain>
    </source>
</reference>
<evidence type="ECO:0000313" key="2">
    <source>
        <dbReference type="EMBL" id="GAC17441.1"/>
    </source>
</evidence>
<organism evidence="2 3">
    <name type="scientific">Paraglaciecola arctica BSs20135</name>
    <dbReference type="NCBI Taxonomy" id="493475"/>
    <lineage>
        <taxon>Bacteria</taxon>
        <taxon>Pseudomonadati</taxon>
        <taxon>Pseudomonadota</taxon>
        <taxon>Gammaproteobacteria</taxon>
        <taxon>Alteromonadales</taxon>
        <taxon>Alteromonadaceae</taxon>
        <taxon>Paraglaciecola</taxon>
    </lineage>
</organism>
<dbReference type="Proteomes" id="UP000006327">
    <property type="component" value="Unassembled WGS sequence"/>
</dbReference>
<feature type="domain" description="CHASE4" evidence="1">
    <location>
        <begin position="32"/>
        <end position="65"/>
    </location>
</feature>
<dbReference type="EMBL" id="BAEO01000007">
    <property type="protein sequence ID" value="GAC17441.1"/>
    <property type="molecule type" value="Genomic_DNA"/>
</dbReference>
<accession>K6Y0K7</accession>
<name>K6Y0K7_9ALTE</name>
<dbReference type="Pfam" id="PF05228">
    <property type="entry name" value="CHASE4"/>
    <property type="match status" value="1"/>
</dbReference>